<dbReference type="EMBL" id="JADCKC010000002">
    <property type="protein sequence ID" value="MBE5037536.1"/>
    <property type="molecule type" value="Genomic_DNA"/>
</dbReference>
<dbReference type="PROSITE" id="PS51257">
    <property type="entry name" value="PROKAR_LIPOPROTEIN"/>
    <property type="match status" value="1"/>
</dbReference>
<dbReference type="Proteomes" id="UP000768567">
    <property type="component" value="Unassembled WGS sequence"/>
</dbReference>
<keyword evidence="2" id="KW-1185">Reference proteome</keyword>
<evidence type="ECO:0000313" key="1">
    <source>
        <dbReference type="EMBL" id="MBE5037536.1"/>
    </source>
</evidence>
<dbReference type="RefSeq" id="WP_193500949.1">
    <property type="nucleotide sequence ID" value="NZ_JADCKC010000002.1"/>
</dbReference>
<gene>
    <name evidence="1" type="ORF">INF35_07045</name>
</gene>
<sequence>MRKVRGKGLRIAGLVLGIVGVTASVTAVILSACGMYQARLCKKCKKGAEFR</sequence>
<accession>A0ABR9R345</accession>
<reference evidence="1 2" key="1">
    <citation type="submission" date="2020-10" db="EMBL/GenBank/DDBJ databases">
        <title>ChiBAC.</title>
        <authorList>
            <person name="Zenner C."/>
            <person name="Hitch T.C.A."/>
            <person name="Clavel T."/>
        </authorList>
    </citation>
    <scope>NUCLEOTIDE SEQUENCE [LARGE SCALE GENOMIC DNA]</scope>
    <source>
        <strain evidence="1 2">DSM 109015</strain>
    </source>
</reference>
<evidence type="ECO:0008006" key="3">
    <source>
        <dbReference type="Google" id="ProtNLM"/>
    </source>
</evidence>
<name>A0ABR9R345_9FIRM</name>
<proteinExistence type="predicted"/>
<protein>
    <recommendedName>
        <fullName evidence="3">Lipoprotein</fullName>
    </recommendedName>
</protein>
<evidence type="ECO:0000313" key="2">
    <source>
        <dbReference type="Proteomes" id="UP000768567"/>
    </source>
</evidence>
<comment type="caution">
    <text evidence="1">The sequence shown here is derived from an EMBL/GenBank/DDBJ whole genome shotgun (WGS) entry which is preliminary data.</text>
</comment>
<organism evidence="1 2">
    <name type="scientific">Gemmiger gallinarum</name>
    <dbReference type="NCBI Taxonomy" id="2779354"/>
    <lineage>
        <taxon>Bacteria</taxon>
        <taxon>Bacillati</taxon>
        <taxon>Bacillota</taxon>
        <taxon>Clostridia</taxon>
        <taxon>Eubacteriales</taxon>
        <taxon>Gemmiger</taxon>
    </lineage>
</organism>